<proteinExistence type="predicted"/>
<dbReference type="RefSeq" id="WP_180156656.1">
    <property type="nucleotide sequence ID" value="NZ_JACCEM010000007.1"/>
</dbReference>
<evidence type="ECO:0000256" key="1">
    <source>
        <dbReference type="SAM" id="MobiDB-lite"/>
    </source>
</evidence>
<dbReference type="EMBL" id="JACCEM010000007">
    <property type="protein sequence ID" value="NYT50587.1"/>
    <property type="molecule type" value="Genomic_DNA"/>
</dbReference>
<dbReference type="InterPro" id="IPR010279">
    <property type="entry name" value="YqjD/ElaB"/>
</dbReference>
<gene>
    <name evidence="3" type="ORF">H0A72_14800</name>
</gene>
<evidence type="ECO:0000313" key="4">
    <source>
        <dbReference type="Proteomes" id="UP000559809"/>
    </source>
</evidence>
<dbReference type="PANTHER" id="PTHR35893:SF3">
    <property type="entry name" value="INNER MEMBRANE PROTEIN"/>
    <property type="match status" value="1"/>
</dbReference>
<feature type="domain" description="DUF883" evidence="2">
    <location>
        <begin position="93"/>
        <end position="122"/>
    </location>
</feature>
<dbReference type="InterPro" id="IPR043605">
    <property type="entry name" value="DUF883_C"/>
</dbReference>
<name>A0A853G2V7_9BURK</name>
<accession>A0A853G2V7</accession>
<evidence type="ECO:0000259" key="2">
    <source>
        <dbReference type="Pfam" id="PF19029"/>
    </source>
</evidence>
<feature type="compositionally biased region" description="Basic and acidic residues" evidence="1">
    <location>
        <begin position="13"/>
        <end position="25"/>
    </location>
</feature>
<dbReference type="Proteomes" id="UP000559809">
    <property type="component" value="Unassembled WGS sequence"/>
</dbReference>
<feature type="region of interest" description="Disordered" evidence="1">
    <location>
        <begin position="1"/>
        <end position="31"/>
    </location>
</feature>
<protein>
    <submittedName>
        <fullName evidence="3">DUF883 domain-containing protein</fullName>
    </submittedName>
</protein>
<dbReference type="PANTHER" id="PTHR35893">
    <property type="entry name" value="INNER MEMBRANE PROTEIN-RELATED"/>
    <property type="match status" value="1"/>
</dbReference>
<sequence>MAETPNDTFETGDTGRRGGGDAQRERGRRGRGDAAVWLNELDEILDDESQTDIAALKQRLREQLNVARGALGDAVDTATGAASGYMRRAIDCADVYVETRPWHAITCAAGVGFLLGMLCHRR</sequence>
<comment type="caution">
    <text evidence="3">The sequence shown here is derived from an EMBL/GenBank/DDBJ whole genome shotgun (WGS) entry which is preliminary data.</text>
</comment>
<keyword evidence="4" id="KW-1185">Reference proteome</keyword>
<dbReference type="Pfam" id="PF19029">
    <property type="entry name" value="DUF883_C"/>
    <property type="match status" value="1"/>
</dbReference>
<dbReference type="AlphaFoldDB" id="A0A853G2V7"/>
<reference evidence="3 4" key="1">
    <citation type="submission" date="2020-07" db="EMBL/GenBank/DDBJ databases">
        <title>Taxonomic revisions and descriptions of new bacterial species based on genomic comparisons in the high-G+C-content subgroup of the family Alcaligenaceae.</title>
        <authorList>
            <person name="Szabo A."/>
            <person name="Felfoldi T."/>
        </authorList>
    </citation>
    <scope>NUCLEOTIDE SEQUENCE [LARGE SCALE GENOMIC DNA]</scope>
    <source>
        <strain evidence="3 4">LMG 24012</strain>
    </source>
</reference>
<dbReference type="GO" id="GO:0043022">
    <property type="term" value="F:ribosome binding"/>
    <property type="evidence" value="ECO:0007669"/>
    <property type="project" value="InterPro"/>
</dbReference>
<organism evidence="3 4">
    <name type="scientific">Parapusillimonas granuli</name>
    <dbReference type="NCBI Taxonomy" id="380911"/>
    <lineage>
        <taxon>Bacteria</taxon>
        <taxon>Pseudomonadati</taxon>
        <taxon>Pseudomonadota</taxon>
        <taxon>Betaproteobacteria</taxon>
        <taxon>Burkholderiales</taxon>
        <taxon>Alcaligenaceae</taxon>
        <taxon>Parapusillimonas</taxon>
    </lineage>
</organism>
<evidence type="ECO:0000313" key="3">
    <source>
        <dbReference type="EMBL" id="NYT50587.1"/>
    </source>
</evidence>